<keyword evidence="4" id="KW-1185">Reference proteome</keyword>
<comment type="caution">
    <text evidence="3">The sequence shown here is derived from an EMBL/GenBank/DDBJ whole genome shotgun (WGS) entry which is preliminary data.</text>
</comment>
<evidence type="ECO:0000313" key="4">
    <source>
        <dbReference type="Proteomes" id="UP000638732"/>
    </source>
</evidence>
<protein>
    <submittedName>
        <fullName evidence="3">XdhC/CoxI family protein</fullName>
    </submittedName>
</protein>
<dbReference type="EMBL" id="WWEO01000044">
    <property type="protein sequence ID" value="NCD70972.1"/>
    <property type="molecule type" value="Genomic_DNA"/>
</dbReference>
<gene>
    <name evidence="3" type="ORF">GSY63_16525</name>
</gene>
<dbReference type="PANTHER" id="PTHR30388:SF6">
    <property type="entry name" value="XANTHINE DEHYDROGENASE SUBUNIT A-RELATED"/>
    <property type="match status" value="1"/>
</dbReference>
<evidence type="ECO:0000259" key="2">
    <source>
        <dbReference type="Pfam" id="PF13478"/>
    </source>
</evidence>
<name>A0A966DV01_9SPHI</name>
<reference evidence="3" key="2">
    <citation type="submission" date="2020-10" db="EMBL/GenBank/DDBJ databases">
        <title>Mucilaginibacter sp. nov., isolated from soil.</title>
        <authorList>
            <person name="Jeon C.O."/>
        </authorList>
    </citation>
    <scope>NUCLEOTIDE SEQUENCE</scope>
    <source>
        <strain evidence="3">R11</strain>
    </source>
</reference>
<feature type="domain" description="XdhC Rossmann" evidence="2">
    <location>
        <begin position="207"/>
        <end position="351"/>
    </location>
</feature>
<dbReference type="RefSeq" id="WP_166586954.1">
    <property type="nucleotide sequence ID" value="NZ_WWEO01000044.1"/>
</dbReference>
<reference evidence="3" key="1">
    <citation type="submission" date="2020-01" db="EMBL/GenBank/DDBJ databases">
        <authorList>
            <person name="Seo Y.L."/>
        </authorList>
    </citation>
    <scope>NUCLEOTIDE SEQUENCE</scope>
    <source>
        <strain evidence="3">R11</strain>
    </source>
</reference>
<evidence type="ECO:0000259" key="1">
    <source>
        <dbReference type="Pfam" id="PF02625"/>
    </source>
</evidence>
<dbReference type="InterPro" id="IPR027051">
    <property type="entry name" value="XdhC_Rossmann_dom"/>
</dbReference>
<dbReference type="Proteomes" id="UP000638732">
    <property type="component" value="Unassembled WGS sequence"/>
</dbReference>
<dbReference type="InterPro" id="IPR003777">
    <property type="entry name" value="XdhC_CoxI"/>
</dbReference>
<evidence type="ECO:0000313" key="3">
    <source>
        <dbReference type="EMBL" id="NCD70972.1"/>
    </source>
</evidence>
<organism evidence="3 4">
    <name type="scientific">Mucilaginibacter agri</name>
    <dbReference type="NCBI Taxonomy" id="2695265"/>
    <lineage>
        <taxon>Bacteria</taxon>
        <taxon>Pseudomonadati</taxon>
        <taxon>Bacteroidota</taxon>
        <taxon>Sphingobacteriia</taxon>
        <taxon>Sphingobacteriales</taxon>
        <taxon>Sphingobacteriaceae</taxon>
        <taxon>Mucilaginibacter</taxon>
    </lineage>
</organism>
<feature type="domain" description="XdhC- CoxI" evidence="1">
    <location>
        <begin position="15"/>
        <end position="81"/>
    </location>
</feature>
<sequence>MKEIVEIVAAYDRAVKEGKKAALATVVLVEGSAYRRAGARMLITEDGQLTGAISGGCLEGDALRKARMVILQQEPLLVTYDTMDDDDAKLGVGLGCNGIIHILIEPIYDSLQNPINYLKAIVRNKGNAVLATLFSVDDRKGPQPGTCLCLTSDAILQSCVLSDAIYKDALVTDVECAIKNGQSETSTYADGTIFTGFVEYVKPMVSLVIIGAGNDAIPLTKIAAVLGWDITVVDGRPNYALQERFPLANRVVVSKPGNILSQIELTASTAFVLMTHNYNYEIELLKELMPLGLSYIGILGPKKKLVRMLAEIEDNGVQITSAQLASIYGPVGLDIGSEGSEEIALSIVAEIKAVLSSREGYSLKYKPTPIHAELDKAVAGK</sequence>
<dbReference type="InterPro" id="IPR052698">
    <property type="entry name" value="MoCofactor_Util/Proc"/>
</dbReference>
<dbReference type="PANTHER" id="PTHR30388">
    <property type="entry name" value="ALDEHYDE OXIDOREDUCTASE MOLYBDENUM COFACTOR ASSEMBLY PROTEIN"/>
    <property type="match status" value="1"/>
</dbReference>
<dbReference type="Pfam" id="PF02625">
    <property type="entry name" value="XdhC_CoxI"/>
    <property type="match status" value="1"/>
</dbReference>
<proteinExistence type="predicted"/>
<dbReference type="Gene3D" id="3.40.50.720">
    <property type="entry name" value="NAD(P)-binding Rossmann-like Domain"/>
    <property type="match status" value="1"/>
</dbReference>
<dbReference type="AlphaFoldDB" id="A0A966DV01"/>
<accession>A0A966DV01</accession>
<dbReference type="Pfam" id="PF13478">
    <property type="entry name" value="XdhC_C"/>
    <property type="match status" value="1"/>
</dbReference>